<proteinExistence type="predicted"/>
<evidence type="ECO:0000313" key="2">
    <source>
        <dbReference type="EMBL" id="SMC30026.1"/>
    </source>
</evidence>
<feature type="non-terminal residue" evidence="2">
    <location>
        <position position="1"/>
    </location>
</feature>
<dbReference type="InterPro" id="IPR001242">
    <property type="entry name" value="Condensation_dom"/>
</dbReference>
<dbReference type="GO" id="GO:0044550">
    <property type="term" value="P:secondary metabolite biosynthetic process"/>
    <property type="evidence" value="ECO:0007669"/>
    <property type="project" value="TreeGrafter"/>
</dbReference>
<dbReference type="GO" id="GO:0031177">
    <property type="term" value="F:phosphopantetheine binding"/>
    <property type="evidence" value="ECO:0007669"/>
    <property type="project" value="TreeGrafter"/>
</dbReference>
<dbReference type="STRING" id="1121001.SAMN02745857_04374"/>
<protein>
    <submittedName>
        <fullName evidence="2">Condensation domain-containing protein</fullName>
    </submittedName>
</protein>
<dbReference type="Pfam" id="PF00668">
    <property type="entry name" value="Condensation"/>
    <property type="match status" value="1"/>
</dbReference>
<dbReference type="EMBL" id="FWXD01000077">
    <property type="protein sequence ID" value="SMC30026.1"/>
    <property type="molecule type" value="Genomic_DNA"/>
</dbReference>
<dbReference type="GO" id="GO:0003824">
    <property type="term" value="F:catalytic activity"/>
    <property type="evidence" value="ECO:0007669"/>
    <property type="project" value="InterPro"/>
</dbReference>
<name>A0A1W1Y1K3_9NEIS</name>
<accession>A0A1W1Y1K3</accession>
<reference evidence="2 3" key="1">
    <citation type="submission" date="2017-04" db="EMBL/GenBank/DDBJ databases">
        <authorList>
            <person name="Afonso C.L."/>
            <person name="Miller P.J."/>
            <person name="Scott M.A."/>
            <person name="Spackman E."/>
            <person name="Goraichik I."/>
            <person name="Dimitrov K.M."/>
            <person name="Suarez D.L."/>
            <person name="Swayne D.E."/>
        </authorList>
    </citation>
    <scope>NUCLEOTIDE SEQUENCE [LARGE SCALE GENOMIC DNA]</scope>
    <source>
        <strain evidence="2 3">DSM 23236</strain>
    </source>
</reference>
<evidence type="ECO:0000313" key="3">
    <source>
        <dbReference type="Proteomes" id="UP000192761"/>
    </source>
</evidence>
<dbReference type="InterPro" id="IPR023213">
    <property type="entry name" value="CAT-like_dom_sf"/>
</dbReference>
<dbReference type="AlphaFoldDB" id="A0A1W1Y1K3"/>
<dbReference type="Proteomes" id="UP000192761">
    <property type="component" value="Unassembled WGS sequence"/>
</dbReference>
<organism evidence="2 3">
    <name type="scientific">Andreprevotia lacus DSM 23236</name>
    <dbReference type="NCBI Taxonomy" id="1121001"/>
    <lineage>
        <taxon>Bacteria</taxon>
        <taxon>Pseudomonadati</taxon>
        <taxon>Pseudomonadota</taxon>
        <taxon>Betaproteobacteria</taxon>
        <taxon>Neisseriales</taxon>
        <taxon>Chitinibacteraceae</taxon>
        <taxon>Andreprevotia</taxon>
    </lineage>
</organism>
<sequence>QEGILFHHLMEQEGDPYLLPSLFGFESRELLERFVERVQQVVDRHDILRTRLAWENLAQPVQVVLRKAALQLAVLDAPADQDVQQWMNTLFDPATARLDIREAPLLCCHAAEDAANGRWLLHILAHHLVVDHTTLELLLEEAALIEQGLGDTLPPPVPFRQFVAQARLGVTDSEHEHFFRQLLGHIDEPTAPFGLLDVQSNGANIAEARLQLDDALATGLREQARAHGVSTASLMHLAWALVLARTSGRDDVVFGTVLFGRMQGGEHADRGIGLFINTLPLCLNVAQQADAGLKAAHKLLAQLLRHEHAPLSLAQRCSGVVAPSPLFTSLLNYRYSSEDGAGQYSRAFGQMTVLAGSERTNYPLTFSVDDLGQGFLLTAQVAQPISPQRVCQFMHDALASLLDALTSAPHAALKQLNVL</sequence>
<dbReference type="Gene3D" id="3.30.559.10">
    <property type="entry name" value="Chloramphenicol acetyltransferase-like domain"/>
    <property type="match status" value="1"/>
</dbReference>
<gene>
    <name evidence="2" type="ORF">SAMN02745857_04374</name>
</gene>
<dbReference type="GO" id="GO:0005737">
    <property type="term" value="C:cytoplasm"/>
    <property type="evidence" value="ECO:0007669"/>
    <property type="project" value="TreeGrafter"/>
</dbReference>
<dbReference type="SUPFAM" id="SSF52777">
    <property type="entry name" value="CoA-dependent acyltransferases"/>
    <property type="match status" value="2"/>
</dbReference>
<dbReference type="PANTHER" id="PTHR45527:SF1">
    <property type="entry name" value="FATTY ACID SYNTHASE"/>
    <property type="match status" value="1"/>
</dbReference>
<dbReference type="GO" id="GO:0043041">
    <property type="term" value="P:amino acid activation for nonribosomal peptide biosynthetic process"/>
    <property type="evidence" value="ECO:0007669"/>
    <property type="project" value="TreeGrafter"/>
</dbReference>
<dbReference type="RefSeq" id="WP_245804407.1">
    <property type="nucleotide sequence ID" value="NZ_FWXD01000077.1"/>
</dbReference>
<dbReference type="Gene3D" id="3.30.559.30">
    <property type="entry name" value="Nonribosomal peptide synthetase, condensation domain"/>
    <property type="match status" value="1"/>
</dbReference>
<keyword evidence="3" id="KW-1185">Reference proteome</keyword>
<dbReference type="CDD" id="cd19544">
    <property type="entry name" value="E-C_NRPS"/>
    <property type="match status" value="1"/>
</dbReference>
<feature type="non-terminal residue" evidence="2">
    <location>
        <position position="419"/>
    </location>
</feature>
<dbReference type="PANTHER" id="PTHR45527">
    <property type="entry name" value="NONRIBOSOMAL PEPTIDE SYNTHETASE"/>
    <property type="match status" value="1"/>
</dbReference>
<feature type="domain" description="Condensation" evidence="1">
    <location>
        <begin position="1"/>
        <end position="418"/>
    </location>
</feature>
<evidence type="ECO:0000259" key="1">
    <source>
        <dbReference type="Pfam" id="PF00668"/>
    </source>
</evidence>